<organism evidence="1 2">
    <name type="scientific">Anoxybacillus flavithermus</name>
    <dbReference type="NCBI Taxonomy" id="33934"/>
    <lineage>
        <taxon>Bacteria</taxon>
        <taxon>Bacillati</taxon>
        <taxon>Bacillota</taxon>
        <taxon>Bacilli</taxon>
        <taxon>Bacillales</taxon>
        <taxon>Anoxybacillaceae</taxon>
        <taxon>Anoxybacillus</taxon>
    </lineage>
</organism>
<comment type="caution">
    <text evidence="1">The sequence shown here is derived from an EMBL/GenBank/DDBJ whole genome shotgun (WGS) entry which is preliminary data.</text>
</comment>
<accession>A0A2G5RUF6</accession>
<evidence type="ECO:0000313" key="1">
    <source>
        <dbReference type="EMBL" id="PIC06292.1"/>
    </source>
</evidence>
<dbReference type="Proteomes" id="UP000230559">
    <property type="component" value="Unassembled WGS sequence"/>
</dbReference>
<dbReference type="EMBL" id="PEDM01000001">
    <property type="protein sequence ID" value="PIC06292.1"/>
    <property type="molecule type" value="Genomic_DNA"/>
</dbReference>
<gene>
    <name evidence="1" type="ORF">CS060_01885</name>
</gene>
<sequence length="80" mass="9843">MLNVKLFFLFFVYSCIQEEGMITMLKKLLELLLHKSMHKHRYSSSDRYTYRPHRHPSQYGYKHYKRKHHSHSIFSSFFSS</sequence>
<evidence type="ECO:0000313" key="2">
    <source>
        <dbReference type="Proteomes" id="UP000230559"/>
    </source>
</evidence>
<reference evidence="1 2" key="1">
    <citation type="submission" date="2017-10" db="EMBL/GenBank/DDBJ databases">
        <title>Draft genome sequence of Anoxybacillus flavithermus KU2-6-11 from caldera Uzon (Russia:Kamchtka).</title>
        <authorList>
            <person name="Korzhuk A.V."/>
            <person name="Rozanov A.S."/>
            <person name="Bryanskaya A.V."/>
            <person name="Peltek S.E."/>
        </authorList>
    </citation>
    <scope>NUCLEOTIDE SEQUENCE [LARGE SCALE GENOMIC DNA]</scope>
    <source>
        <strain evidence="1 2">KU2-6_11</strain>
    </source>
</reference>
<name>A0A2G5RUF6_9BACL</name>
<proteinExistence type="predicted"/>
<dbReference type="AlphaFoldDB" id="A0A2G5RUF6"/>
<protein>
    <submittedName>
        <fullName evidence="1">Uncharacterized protein</fullName>
    </submittedName>
</protein>